<dbReference type="PANTHER" id="PTHR39188">
    <property type="entry name" value="MEMBRANE-ASSOCIATED ZINC METALLOPROTEASE M50B"/>
    <property type="match status" value="1"/>
</dbReference>
<keyword evidence="6" id="KW-0479">Metal-binding</keyword>
<evidence type="ECO:0000313" key="14">
    <source>
        <dbReference type="EMBL" id="REF31140.1"/>
    </source>
</evidence>
<evidence type="ECO:0000313" key="15">
    <source>
        <dbReference type="Proteomes" id="UP000256253"/>
    </source>
</evidence>
<keyword evidence="11 12" id="KW-0472">Membrane</keyword>
<dbReference type="OrthoDB" id="9781963at2"/>
<dbReference type="GO" id="GO:0016020">
    <property type="term" value="C:membrane"/>
    <property type="evidence" value="ECO:0007669"/>
    <property type="project" value="UniProtKB-SubCell"/>
</dbReference>
<sequence>MNRNAAPGLKIGSLRGVPVFIGSSWVLIAIVIVATFGPQVQRALPELGGLAYVVALAYVLGLLLSVLVHEAAHTLAGQWRGFEVHQIVADLWGGHTSFTREDSSPASSAIVAVVGPLSNALLAVAGWGALQFGLPDVAHLLVVAFTWANALVAAFNLLPGFPLDGGHLVEAAVWGATGNRNKGTVAAGWCGRLVTLAVVGVLVVWPLVNGRPLSMIGTVWVALIASFMWFGASSAVQRGKVNNQLGAVALGDILRPLAVAAADITVANLPPADTLLVGGDQQAAGFVPAGSAMAVPIERRASTPAHALMIVPTGPWLVQVENENTAGHDLGALVEHASRHGGVAERTVVLTADGRPLGWIARDDLINAVSRALT</sequence>
<dbReference type="GO" id="GO:0046872">
    <property type="term" value="F:metal ion binding"/>
    <property type="evidence" value="ECO:0007669"/>
    <property type="project" value="UniProtKB-KW"/>
</dbReference>
<comment type="caution">
    <text evidence="14">The sequence shown here is derived from an EMBL/GenBank/DDBJ whole genome shotgun (WGS) entry which is preliminary data.</text>
</comment>
<feature type="transmembrane region" description="Helical" evidence="12">
    <location>
        <begin position="12"/>
        <end position="37"/>
    </location>
</feature>
<keyword evidence="4 14" id="KW-0645">Protease</keyword>
<feature type="transmembrane region" description="Helical" evidence="12">
    <location>
        <begin position="189"/>
        <end position="208"/>
    </location>
</feature>
<dbReference type="GO" id="GO:0006508">
    <property type="term" value="P:proteolysis"/>
    <property type="evidence" value="ECO:0007669"/>
    <property type="project" value="UniProtKB-KW"/>
</dbReference>
<dbReference type="EMBL" id="QTUA01000001">
    <property type="protein sequence ID" value="REF31140.1"/>
    <property type="molecule type" value="Genomic_DNA"/>
</dbReference>
<keyword evidence="7" id="KW-0378">Hydrolase</keyword>
<dbReference type="GO" id="GO:0008237">
    <property type="term" value="F:metallopeptidase activity"/>
    <property type="evidence" value="ECO:0007669"/>
    <property type="project" value="UniProtKB-KW"/>
</dbReference>
<accession>A0A3D9UT28</accession>
<evidence type="ECO:0000256" key="1">
    <source>
        <dbReference type="ARBA" id="ARBA00001947"/>
    </source>
</evidence>
<dbReference type="InterPro" id="IPR008915">
    <property type="entry name" value="Peptidase_M50"/>
</dbReference>
<comment type="cofactor">
    <cofactor evidence="1">
        <name>Zn(2+)</name>
        <dbReference type="ChEBI" id="CHEBI:29105"/>
    </cofactor>
</comment>
<proteinExistence type="inferred from homology"/>
<keyword evidence="5 12" id="KW-0812">Transmembrane</keyword>
<evidence type="ECO:0000256" key="12">
    <source>
        <dbReference type="SAM" id="Phobius"/>
    </source>
</evidence>
<evidence type="ECO:0000256" key="4">
    <source>
        <dbReference type="ARBA" id="ARBA00022670"/>
    </source>
</evidence>
<dbReference type="RefSeq" id="WP_115923031.1">
    <property type="nucleotide sequence ID" value="NZ_QTUA01000001.1"/>
</dbReference>
<gene>
    <name evidence="14" type="ORF">DFJ65_2185</name>
</gene>
<keyword evidence="9 12" id="KW-1133">Transmembrane helix</keyword>
<dbReference type="AlphaFoldDB" id="A0A3D9UT28"/>
<feature type="transmembrane region" description="Helical" evidence="12">
    <location>
        <begin position="214"/>
        <end position="232"/>
    </location>
</feature>
<evidence type="ECO:0000256" key="9">
    <source>
        <dbReference type="ARBA" id="ARBA00022989"/>
    </source>
</evidence>
<keyword evidence="8" id="KW-0862">Zinc</keyword>
<evidence type="ECO:0000256" key="10">
    <source>
        <dbReference type="ARBA" id="ARBA00023049"/>
    </source>
</evidence>
<dbReference type="Proteomes" id="UP000256253">
    <property type="component" value="Unassembled WGS sequence"/>
</dbReference>
<evidence type="ECO:0000256" key="11">
    <source>
        <dbReference type="ARBA" id="ARBA00023136"/>
    </source>
</evidence>
<comment type="subcellular location">
    <subcellularLocation>
        <location evidence="2">Membrane</location>
        <topology evidence="2">Multi-pass membrane protein</topology>
    </subcellularLocation>
</comment>
<feature type="transmembrane region" description="Helical" evidence="12">
    <location>
        <begin position="138"/>
        <end position="158"/>
    </location>
</feature>
<evidence type="ECO:0000256" key="7">
    <source>
        <dbReference type="ARBA" id="ARBA00022801"/>
    </source>
</evidence>
<evidence type="ECO:0000256" key="8">
    <source>
        <dbReference type="ARBA" id="ARBA00022833"/>
    </source>
</evidence>
<organism evidence="14 15">
    <name type="scientific">Calidifontibacter indicus</name>
    <dbReference type="NCBI Taxonomy" id="419650"/>
    <lineage>
        <taxon>Bacteria</taxon>
        <taxon>Bacillati</taxon>
        <taxon>Actinomycetota</taxon>
        <taxon>Actinomycetes</taxon>
        <taxon>Micrococcales</taxon>
        <taxon>Dermacoccaceae</taxon>
        <taxon>Calidifontibacter</taxon>
    </lineage>
</organism>
<protein>
    <submittedName>
        <fullName evidence="14">Zn-dependent protease</fullName>
    </submittedName>
</protein>
<keyword evidence="15" id="KW-1185">Reference proteome</keyword>
<dbReference type="Pfam" id="PF02163">
    <property type="entry name" value="Peptidase_M50"/>
    <property type="match status" value="1"/>
</dbReference>
<keyword evidence="10" id="KW-0482">Metalloprotease</keyword>
<feature type="transmembrane region" description="Helical" evidence="12">
    <location>
        <begin position="109"/>
        <end position="132"/>
    </location>
</feature>
<name>A0A3D9UT28_9MICO</name>
<reference evidence="14 15" key="1">
    <citation type="submission" date="2018-08" db="EMBL/GenBank/DDBJ databases">
        <title>Sequencing the genomes of 1000 actinobacteria strains.</title>
        <authorList>
            <person name="Klenk H.-P."/>
        </authorList>
    </citation>
    <scope>NUCLEOTIDE SEQUENCE [LARGE SCALE GENOMIC DNA]</scope>
    <source>
        <strain evidence="14 15">DSM 22967</strain>
    </source>
</reference>
<feature type="domain" description="Peptidase M50" evidence="13">
    <location>
        <begin position="141"/>
        <end position="184"/>
    </location>
</feature>
<evidence type="ECO:0000256" key="3">
    <source>
        <dbReference type="ARBA" id="ARBA00007931"/>
    </source>
</evidence>
<evidence type="ECO:0000256" key="5">
    <source>
        <dbReference type="ARBA" id="ARBA00022692"/>
    </source>
</evidence>
<evidence type="ECO:0000259" key="13">
    <source>
        <dbReference type="Pfam" id="PF02163"/>
    </source>
</evidence>
<evidence type="ECO:0000256" key="2">
    <source>
        <dbReference type="ARBA" id="ARBA00004141"/>
    </source>
</evidence>
<comment type="similarity">
    <text evidence="3">Belongs to the peptidase M50B family.</text>
</comment>
<feature type="transmembrane region" description="Helical" evidence="12">
    <location>
        <begin position="49"/>
        <end position="68"/>
    </location>
</feature>
<evidence type="ECO:0000256" key="6">
    <source>
        <dbReference type="ARBA" id="ARBA00022723"/>
    </source>
</evidence>
<dbReference type="PANTHER" id="PTHR39188:SF3">
    <property type="entry name" value="STAGE IV SPORULATION PROTEIN FB"/>
    <property type="match status" value="1"/>
</dbReference>